<feature type="transmembrane region" description="Helical" evidence="1">
    <location>
        <begin position="145"/>
        <end position="168"/>
    </location>
</feature>
<reference evidence="2 3" key="1">
    <citation type="submission" date="2016-07" db="EMBL/GenBank/DDBJ databases">
        <title>Pervasive Adenine N6-methylation of Active Genes in Fungi.</title>
        <authorList>
            <consortium name="DOE Joint Genome Institute"/>
            <person name="Mondo S.J."/>
            <person name="Dannebaum R.O."/>
            <person name="Kuo R.C."/>
            <person name="Labutti K."/>
            <person name="Haridas S."/>
            <person name="Kuo A."/>
            <person name="Salamov A."/>
            <person name="Ahrendt S.R."/>
            <person name="Lipzen A."/>
            <person name="Sullivan W."/>
            <person name="Andreopoulos W.B."/>
            <person name="Clum A."/>
            <person name="Lindquist E."/>
            <person name="Daum C."/>
            <person name="Ramamoorthy G.K."/>
            <person name="Gryganskyi A."/>
            <person name="Culley D."/>
            <person name="Magnuson J.K."/>
            <person name="James T.Y."/>
            <person name="O'Malley M.A."/>
            <person name="Stajich J.E."/>
            <person name="Spatafora J.W."/>
            <person name="Visel A."/>
            <person name="Grigoriev I.V."/>
        </authorList>
    </citation>
    <scope>NUCLEOTIDE SEQUENCE [LARGE SCALE GENOMIC DNA]</scope>
    <source>
        <strain evidence="2 3">PL171</strain>
    </source>
</reference>
<feature type="transmembrane region" description="Helical" evidence="1">
    <location>
        <begin position="224"/>
        <end position="241"/>
    </location>
</feature>
<sequence>MKTASCTHQTPAIVPAQKEVTVTDPLRPPRPRSSFTTLHACFLVSGGAVVVEIARWAFLTAVNRTLSESILNYLTGCEAIMITYLALRRIVSGSVVLEGLALAPVAALHRESRSSNASTLSSAINGRLAAWARRALAPSVPSRKYFVPMVWMIMAVLVIEMLVVLVAAPGVHAQNQSILLPGNPWHVFFRTTDVIVSCAQSLVFPTIVKLYIRKTEPANPNGKISFSYLCLVGGFASWGVSHIGIPSALLICGIFMLCGILHMVVGIIWSLVKRRPFFEWCAHFDVFHIGFCALFSLSTLTPVATELGKVIVSSLGVSNVTAQLIGTTSIRVLLGTVVVLTELLSKHFLGPDGFFLSFGLRRDHHHAALCQQHLNSARPRCVCRVQRHNCLCPRLGYCG</sequence>
<keyword evidence="1" id="KW-1133">Transmembrane helix</keyword>
<feature type="transmembrane region" description="Helical" evidence="1">
    <location>
        <begin position="188"/>
        <end position="212"/>
    </location>
</feature>
<evidence type="ECO:0000256" key="1">
    <source>
        <dbReference type="SAM" id="Phobius"/>
    </source>
</evidence>
<feature type="transmembrane region" description="Helical" evidence="1">
    <location>
        <begin position="247"/>
        <end position="272"/>
    </location>
</feature>
<organism evidence="2 3">
    <name type="scientific">Catenaria anguillulae PL171</name>
    <dbReference type="NCBI Taxonomy" id="765915"/>
    <lineage>
        <taxon>Eukaryota</taxon>
        <taxon>Fungi</taxon>
        <taxon>Fungi incertae sedis</taxon>
        <taxon>Blastocladiomycota</taxon>
        <taxon>Blastocladiomycetes</taxon>
        <taxon>Blastocladiales</taxon>
        <taxon>Catenariaceae</taxon>
        <taxon>Catenaria</taxon>
    </lineage>
</organism>
<proteinExistence type="predicted"/>
<dbReference type="AlphaFoldDB" id="A0A1Y2HRY3"/>
<keyword evidence="3" id="KW-1185">Reference proteome</keyword>
<keyword evidence="1" id="KW-0472">Membrane</keyword>
<dbReference type="Proteomes" id="UP000193411">
    <property type="component" value="Unassembled WGS sequence"/>
</dbReference>
<name>A0A1Y2HRY3_9FUNG</name>
<protein>
    <submittedName>
        <fullName evidence="2">Uncharacterized protein</fullName>
    </submittedName>
</protein>
<dbReference type="EMBL" id="MCFL01000013">
    <property type="protein sequence ID" value="ORZ37299.1"/>
    <property type="molecule type" value="Genomic_DNA"/>
</dbReference>
<evidence type="ECO:0000313" key="3">
    <source>
        <dbReference type="Proteomes" id="UP000193411"/>
    </source>
</evidence>
<gene>
    <name evidence="2" type="ORF">BCR44DRAFT_1043300</name>
</gene>
<comment type="caution">
    <text evidence="2">The sequence shown here is derived from an EMBL/GenBank/DDBJ whole genome shotgun (WGS) entry which is preliminary data.</text>
</comment>
<evidence type="ECO:0000313" key="2">
    <source>
        <dbReference type="EMBL" id="ORZ37299.1"/>
    </source>
</evidence>
<accession>A0A1Y2HRY3</accession>
<keyword evidence="1" id="KW-0812">Transmembrane</keyword>